<evidence type="ECO:0000256" key="2">
    <source>
        <dbReference type="SAM" id="SignalP"/>
    </source>
</evidence>
<dbReference type="RefSeq" id="XP_058343634.1">
    <property type="nucleotide sequence ID" value="XM_058485487.1"/>
</dbReference>
<reference evidence="3 4" key="1">
    <citation type="submission" date="2023-03" db="EMBL/GenBank/DDBJ databases">
        <title>Genome sequence of Lichtheimia ornata CBS 291.66.</title>
        <authorList>
            <person name="Mohabir J.T."/>
            <person name="Shea T.P."/>
            <person name="Kurbessoian T."/>
            <person name="Berby B."/>
            <person name="Fontaine J."/>
            <person name="Livny J."/>
            <person name="Gnirke A."/>
            <person name="Stajich J.E."/>
            <person name="Cuomo C.A."/>
        </authorList>
    </citation>
    <scope>NUCLEOTIDE SEQUENCE [LARGE SCALE GENOMIC DNA]</scope>
    <source>
        <strain evidence="3">CBS 291.66</strain>
    </source>
</reference>
<proteinExistence type="predicted"/>
<keyword evidence="2" id="KW-0732">Signal</keyword>
<feature type="region of interest" description="Disordered" evidence="1">
    <location>
        <begin position="139"/>
        <end position="164"/>
    </location>
</feature>
<dbReference type="Proteomes" id="UP001234581">
    <property type="component" value="Unassembled WGS sequence"/>
</dbReference>
<feature type="chain" id="PRO_5042220905" evidence="2">
    <location>
        <begin position="19"/>
        <end position="520"/>
    </location>
</feature>
<gene>
    <name evidence="3" type="ORF">O0I10_005445</name>
</gene>
<dbReference type="EMBL" id="JARTCD010000022">
    <property type="protein sequence ID" value="KAJ8658721.1"/>
    <property type="molecule type" value="Genomic_DNA"/>
</dbReference>
<dbReference type="GeneID" id="83212858"/>
<name>A0AAD7V6U2_9FUNG</name>
<protein>
    <submittedName>
        <fullName evidence="3">Uncharacterized protein</fullName>
    </submittedName>
</protein>
<evidence type="ECO:0000313" key="3">
    <source>
        <dbReference type="EMBL" id="KAJ8658721.1"/>
    </source>
</evidence>
<organism evidence="3 4">
    <name type="scientific">Lichtheimia ornata</name>
    <dbReference type="NCBI Taxonomy" id="688661"/>
    <lineage>
        <taxon>Eukaryota</taxon>
        <taxon>Fungi</taxon>
        <taxon>Fungi incertae sedis</taxon>
        <taxon>Mucoromycota</taxon>
        <taxon>Mucoromycotina</taxon>
        <taxon>Mucoromycetes</taxon>
        <taxon>Mucorales</taxon>
        <taxon>Lichtheimiaceae</taxon>
        <taxon>Lichtheimia</taxon>
    </lineage>
</organism>
<comment type="caution">
    <text evidence="3">The sequence shown here is derived from an EMBL/GenBank/DDBJ whole genome shotgun (WGS) entry which is preliminary data.</text>
</comment>
<sequence length="520" mass="56207">MKVTYLAGFALLPITAFAAAPVNNFQRQQQQQQQAVANPRNVASGQLADVFDSQLLLVAQEMLQNMDAAVAKQARAAGVLAPPSIANAIKIDIPNPTNSTKDEVVDRVINGAKSVINGFIHGAQDVADGIVNGIHEVFGPHDDVDGTKQPVQPSEPPTEPVPPADRVVNEHVHRTMQTVFDRADSAKLLQVFEDFSRIHKSFFDDFGTGNSPVERILDEIKAVVNTYHQELEHTDDPAALISQLVPALRAMVNPQIEDVIATSDNNIGQIVSDSIDRNDLENFKQDIASTVDKDNYGIEGAMAMAVARTVDFAVQEGAAFLQDYARAMNTLVLMINHLNEHFDSAVERFEQVADAIRKGTVLKNDPLYDFLTHIDDYSEFMDALADSVDDMFGSISKGAVVDAAAAAAGANNGLNIAIRSLQSIADSVINAAFGDVDYINLTYVAPDKRKEPPIFKIIDKIVKAISSKNPKLGGVLSKLVTFIETIKMADPDFTSDIKSPTGIKDALHAIIDALKAAISA</sequence>
<feature type="compositionally biased region" description="Pro residues" evidence="1">
    <location>
        <begin position="153"/>
        <end position="163"/>
    </location>
</feature>
<keyword evidence="4" id="KW-1185">Reference proteome</keyword>
<dbReference type="AlphaFoldDB" id="A0AAD7V6U2"/>
<accession>A0AAD7V6U2</accession>
<evidence type="ECO:0000313" key="4">
    <source>
        <dbReference type="Proteomes" id="UP001234581"/>
    </source>
</evidence>
<evidence type="ECO:0000256" key="1">
    <source>
        <dbReference type="SAM" id="MobiDB-lite"/>
    </source>
</evidence>
<feature type="signal peptide" evidence="2">
    <location>
        <begin position="1"/>
        <end position="18"/>
    </location>
</feature>